<proteinExistence type="predicted"/>
<organism evidence="1 2">
    <name type="scientific">Vibrio nereis</name>
    <dbReference type="NCBI Taxonomy" id="693"/>
    <lineage>
        <taxon>Bacteria</taxon>
        <taxon>Pseudomonadati</taxon>
        <taxon>Pseudomonadota</taxon>
        <taxon>Gammaproteobacteria</taxon>
        <taxon>Vibrionales</taxon>
        <taxon>Vibrionaceae</taxon>
        <taxon>Vibrio</taxon>
    </lineage>
</organism>
<dbReference type="STRING" id="693.AKJ17_05295"/>
<accession>A0A0M0HQY1</accession>
<dbReference type="EMBL" id="LHPJ01000005">
    <property type="protein sequence ID" value="KOO04322.1"/>
    <property type="molecule type" value="Genomic_DNA"/>
</dbReference>
<dbReference type="RefSeq" id="WP_053394736.1">
    <property type="nucleotide sequence ID" value="NZ_LHPJ01000005.1"/>
</dbReference>
<sequence>MTELTPNICSVKNQWLAQQVDVEYPTKESIAGRKVYLAKAQEQVCENIEPSNMADASYALEDIYLVDFHRLTVMFALLQSQRWQDKQEQELIVEFLTQIIYSEPCQLYVGFHNGEASAAAIVTEHDNSLLISDIVVKPDNSDDEKRLFAASVLAKLNTDFSSYNAVYLEM</sequence>
<evidence type="ECO:0000313" key="2">
    <source>
        <dbReference type="Proteomes" id="UP000037515"/>
    </source>
</evidence>
<dbReference type="AlphaFoldDB" id="A0A0M0HQY1"/>
<protein>
    <submittedName>
        <fullName evidence="1">Flavodoxin</fullName>
    </submittedName>
</protein>
<dbReference type="PATRIC" id="fig|693.5.peg.1075"/>
<reference evidence="2" key="1">
    <citation type="submission" date="2015-08" db="EMBL/GenBank/DDBJ databases">
        <title>Vibrio galatheae sp. nov., a novel member of the Vibrionaceae family isolated from the Solomon Islands.</title>
        <authorList>
            <person name="Giubergia S."/>
            <person name="Machado H."/>
            <person name="Mateiu R.V."/>
            <person name="Gram L."/>
        </authorList>
    </citation>
    <scope>NUCLEOTIDE SEQUENCE [LARGE SCALE GENOMIC DNA]</scope>
    <source>
        <strain evidence="2">DSM 19584</strain>
    </source>
</reference>
<gene>
    <name evidence="1" type="ORF">AKJ17_05295</name>
</gene>
<comment type="caution">
    <text evidence="1">The sequence shown here is derived from an EMBL/GenBank/DDBJ whole genome shotgun (WGS) entry which is preliminary data.</text>
</comment>
<dbReference type="OrthoDB" id="5906376at2"/>
<keyword evidence="2" id="KW-1185">Reference proteome</keyword>
<evidence type="ECO:0000313" key="1">
    <source>
        <dbReference type="EMBL" id="KOO04322.1"/>
    </source>
</evidence>
<name>A0A0M0HQY1_VIBNE</name>
<dbReference type="Proteomes" id="UP000037515">
    <property type="component" value="Unassembled WGS sequence"/>
</dbReference>